<keyword evidence="1" id="KW-0472">Membrane</keyword>
<dbReference type="Gene3D" id="2.60.40.1630">
    <property type="entry name" value="bacillus anthracis domain"/>
    <property type="match status" value="1"/>
</dbReference>
<keyword evidence="1" id="KW-0812">Transmembrane</keyword>
<name>A0ABM6ISI1_9BACL</name>
<gene>
    <name evidence="3" type="ORF">AJGP001_09775</name>
</gene>
<dbReference type="InterPro" id="IPR025436">
    <property type="entry name" value="DUF4179"/>
</dbReference>
<sequence>MSIYDELNDLQLDVSKFEETPMTKLEEKQWEKRVKSKLPHKKQSKKWRGKVMGALVVFGIAGFVVQPSLADMPFIGKPIEEYITGNESLNYDTYKTAIGETAENAYGKMTVNEIMVDGDRLLISSTFEPAEGTEFTSENFLLPKTKINGEEVGITNGGQTIEMSDSMYAIYGTIGLENIPQSETVQLEVTYDTLNWDTTLEQPFVFDIEVSQAQLMEETQIIELNKSIVMDDGSEMMIEKVVITPVSVNVYGQSPQATSAPQQTFKIISESGEWLPNEKTPVSEKNEEEFVVRFMPLNLKADSFSIVPYDEIESKVIGTALKVQ</sequence>
<dbReference type="RefSeq" id="WP_071154266.1">
    <property type="nucleotide sequence ID" value="NZ_CP019401.1"/>
</dbReference>
<evidence type="ECO:0000259" key="2">
    <source>
        <dbReference type="Pfam" id="PF13786"/>
    </source>
</evidence>
<protein>
    <recommendedName>
        <fullName evidence="2">DUF4179 domain-containing protein</fullName>
    </recommendedName>
</protein>
<feature type="domain" description="DUF4179" evidence="2">
    <location>
        <begin position="43"/>
        <end position="128"/>
    </location>
</feature>
<keyword evidence="4" id="KW-1185">Reference proteome</keyword>
<reference evidence="3 4" key="1">
    <citation type="submission" date="2017-01" db="EMBL/GenBank/DDBJ databases">
        <title>Planococcus faecalis genome complete sequence.</title>
        <authorList>
            <person name="Lee P.C."/>
        </authorList>
    </citation>
    <scope>NUCLEOTIDE SEQUENCE [LARGE SCALE GENOMIC DNA]</scope>
    <source>
        <strain evidence="3 4">AJ003</strain>
    </source>
</reference>
<proteinExistence type="predicted"/>
<evidence type="ECO:0000313" key="3">
    <source>
        <dbReference type="EMBL" id="AQU79528.1"/>
    </source>
</evidence>
<dbReference type="Pfam" id="PF13786">
    <property type="entry name" value="DUF4179"/>
    <property type="match status" value="1"/>
</dbReference>
<keyword evidence="1" id="KW-1133">Transmembrane helix</keyword>
<dbReference type="EMBL" id="CP019401">
    <property type="protein sequence ID" value="AQU79528.1"/>
    <property type="molecule type" value="Genomic_DNA"/>
</dbReference>
<feature type="transmembrane region" description="Helical" evidence="1">
    <location>
        <begin position="51"/>
        <end position="69"/>
    </location>
</feature>
<evidence type="ECO:0000313" key="4">
    <source>
        <dbReference type="Proteomes" id="UP000189661"/>
    </source>
</evidence>
<accession>A0ABM6ISI1</accession>
<organism evidence="3 4">
    <name type="scientific">Planococcus faecalis</name>
    <dbReference type="NCBI Taxonomy" id="1598147"/>
    <lineage>
        <taxon>Bacteria</taxon>
        <taxon>Bacillati</taxon>
        <taxon>Bacillota</taxon>
        <taxon>Bacilli</taxon>
        <taxon>Bacillales</taxon>
        <taxon>Caryophanaceae</taxon>
        <taxon>Planococcus</taxon>
    </lineage>
</organism>
<dbReference type="Proteomes" id="UP000189661">
    <property type="component" value="Chromosome"/>
</dbReference>
<evidence type="ECO:0000256" key="1">
    <source>
        <dbReference type="SAM" id="Phobius"/>
    </source>
</evidence>